<feature type="compositionally biased region" description="Acidic residues" evidence="1">
    <location>
        <begin position="1"/>
        <end position="26"/>
    </location>
</feature>
<dbReference type="PANTHER" id="PTHR10678">
    <property type="entry name" value="26S PROTEASOME NON-ATPASE REGULATORY SUBUNIT 11/COP9 SIGNALOSOME COMPLEX SUBUNIT 2"/>
    <property type="match status" value="1"/>
</dbReference>
<dbReference type="Pfam" id="PF01399">
    <property type="entry name" value="PCI"/>
    <property type="match status" value="1"/>
</dbReference>
<evidence type="ECO:0000259" key="2">
    <source>
        <dbReference type="PROSITE" id="PS50250"/>
    </source>
</evidence>
<dbReference type="EMBL" id="KV453927">
    <property type="protein sequence ID" value="ODV74593.1"/>
    <property type="molecule type" value="Genomic_DNA"/>
</dbReference>
<dbReference type="SMART" id="SM00753">
    <property type="entry name" value="PAM"/>
    <property type="match status" value="1"/>
</dbReference>
<dbReference type="InterPro" id="IPR050871">
    <property type="entry name" value="26S_Proteasome/COP9_Components"/>
</dbReference>
<accession>A0A1E4S570</accession>
<dbReference type="OMA" id="SEENWKD"/>
<keyword evidence="4" id="KW-1185">Reference proteome</keyword>
<evidence type="ECO:0000313" key="3">
    <source>
        <dbReference type="EMBL" id="ODV74593.1"/>
    </source>
</evidence>
<gene>
    <name evidence="3" type="ORF">CYBJADRAFT_124773</name>
</gene>
<dbReference type="Gene3D" id="1.25.40.570">
    <property type="match status" value="1"/>
</dbReference>
<reference evidence="3 4" key="1">
    <citation type="journal article" date="2016" name="Proc. Natl. Acad. Sci. U.S.A.">
        <title>Comparative genomics of biotechnologically important yeasts.</title>
        <authorList>
            <person name="Riley R."/>
            <person name="Haridas S."/>
            <person name="Wolfe K.H."/>
            <person name="Lopes M.R."/>
            <person name="Hittinger C.T."/>
            <person name="Goeker M."/>
            <person name="Salamov A.A."/>
            <person name="Wisecaver J.H."/>
            <person name="Long T.M."/>
            <person name="Calvey C.H."/>
            <person name="Aerts A.L."/>
            <person name="Barry K.W."/>
            <person name="Choi C."/>
            <person name="Clum A."/>
            <person name="Coughlan A.Y."/>
            <person name="Deshpande S."/>
            <person name="Douglass A.P."/>
            <person name="Hanson S.J."/>
            <person name="Klenk H.-P."/>
            <person name="LaButti K.M."/>
            <person name="Lapidus A."/>
            <person name="Lindquist E.A."/>
            <person name="Lipzen A.M."/>
            <person name="Meier-Kolthoff J.P."/>
            <person name="Ohm R.A."/>
            <person name="Otillar R.P."/>
            <person name="Pangilinan J.L."/>
            <person name="Peng Y."/>
            <person name="Rokas A."/>
            <person name="Rosa C.A."/>
            <person name="Scheuner C."/>
            <person name="Sibirny A.A."/>
            <person name="Slot J.C."/>
            <person name="Stielow J.B."/>
            <person name="Sun H."/>
            <person name="Kurtzman C.P."/>
            <person name="Blackwell M."/>
            <person name="Grigoriev I.V."/>
            <person name="Jeffries T.W."/>
        </authorList>
    </citation>
    <scope>NUCLEOTIDE SEQUENCE [LARGE SCALE GENOMIC DNA]</scope>
    <source>
        <strain evidence="4">ATCC 18201 / CBS 1600 / BCRC 20928 / JCM 3617 / NBRC 0987 / NRRL Y-1542</strain>
    </source>
</reference>
<dbReference type="RefSeq" id="XP_020071632.1">
    <property type="nucleotide sequence ID" value="XM_020212556.1"/>
</dbReference>
<sequence>MSDEDDFMMSDGESYEFEFEDDDDERDDQHMEGSDEGNDEGSPESLYYKAKSVKQDDPKRAIEIFSSVLGCAGDNTETVEYKFKSLKQILKLLYKHDDADDLSEWALKIFDLPLEKLPRGYVEDSFSRMLEAYSGAPKEDQLHFLETFLSKFHGSDRITMKASLKRIFLLLELRQFDRMLAYLARLHTKLDSMPEITRNAYLLELYAIEIQAYSETNNVPKLRELYKKTLSIQSTIPHPSINAVVKECGGKMHMRDENYELASDEFYESFKNYDEIGNQKKRIQVLKYLIVSSILNKNEINKFESQETKYFLKNNEILKFVKLLQSFDRLDNHGFTTLYKELLISEKSDPFMIDTLTKIRAVLKIKLLVHYIKPFKRVSLDRLSGDLRISQNDIEDIFLKLRANGEVPNVRLDLVDGIVYNE</sequence>
<protein>
    <recommendedName>
        <fullName evidence="2">PCI domain-containing protein</fullName>
    </recommendedName>
</protein>
<dbReference type="OrthoDB" id="194139at2759"/>
<dbReference type="InterPro" id="IPR000717">
    <property type="entry name" value="PCI_dom"/>
</dbReference>
<dbReference type="Proteomes" id="UP000094389">
    <property type="component" value="Unassembled WGS sequence"/>
</dbReference>
<dbReference type="PROSITE" id="PS50250">
    <property type="entry name" value="PCI"/>
    <property type="match status" value="1"/>
</dbReference>
<feature type="domain" description="PCI" evidence="2">
    <location>
        <begin position="255"/>
        <end position="422"/>
    </location>
</feature>
<proteinExistence type="predicted"/>
<evidence type="ECO:0000256" key="1">
    <source>
        <dbReference type="SAM" id="MobiDB-lite"/>
    </source>
</evidence>
<feature type="region of interest" description="Disordered" evidence="1">
    <location>
        <begin position="1"/>
        <end position="49"/>
    </location>
</feature>
<name>A0A1E4S570_CYBJN</name>
<dbReference type="GeneID" id="30986952"/>
<dbReference type="AlphaFoldDB" id="A0A1E4S570"/>
<evidence type="ECO:0000313" key="4">
    <source>
        <dbReference type="Proteomes" id="UP000094389"/>
    </source>
</evidence>
<organism evidence="3 4">
    <name type="scientific">Cyberlindnera jadinii (strain ATCC 18201 / CBS 1600 / BCRC 20928 / JCM 3617 / NBRC 0987 / NRRL Y-1542)</name>
    <name type="common">Torula yeast</name>
    <name type="synonym">Candida utilis</name>
    <dbReference type="NCBI Taxonomy" id="983966"/>
    <lineage>
        <taxon>Eukaryota</taxon>
        <taxon>Fungi</taxon>
        <taxon>Dikarya</taxon>
        <taxon>Ascomycota</taxon>
        <taxon>Saccharomycotina</taxon>
        <taxon>Saccharomycetes</taxon>
        <taxon>Phaffomycetales</taxon>
        <taxon>Phaffomycetaceae</taxon>
        <taxon>Cyberlindnera</taxon>
    </lineage>
</organism>
<dbReference type="STRING" id="983966.A0A1E4S570"/>